<keyword evidence="1" id="KW-0732">Signal</keyword>
<sequence>KLKNAKSSAFSLVLLFRRFSLFVSCDSLQPHLSSVVCDISSDDDEEIYQMQRSKEGVELWSESSYEKLKVNIDAALFDEEGKHSFSEVVRDHKGWSCLGLRDCGLG</sequence>
<accession>A0A7J6ECB3</accession>
<dbReference type="AlphaFoldDB" id="A0A7J6ECB3"/>
<feature type="non-terminal residue" evidence="2">
    <location>
        <position position="106"/>
    </location>
</feature>
<gene>
    <name evidence="2" type="ORF">F8388_015184</name>
</gene>
<comment type="caution">
    <text evidence="2">The sequence shown here is derived from an EMBL/GenBank/DDBJ whole genome shotgun (WGS) entry which is preliminary data.</text>
</comment>
<proteinExistence type="predicted"/>
<evidence type="ECO:0000313" key="2">
    <source>
        <dbReference type="EMBL" id="KAF4355430.1"/>
    </source>
</evidence>
<reference evidence="2 3" key="1">
    <citation type="journal article" date="2020" name="bioRxiv">
        <title>Sequence and annotation of 42 cannabis genomes reveals extensive copy number variation in cannabinoid synthesis and pathogen resistance genes.</title>
        <authorList>
            <person name="Mckernan K.J."/>
            <person name="Helbert Y."/>
            <person name="Kane L.T."/>
            <person name="Ebling H."/>
            <person name="Zhang L."/>
            <person name="Liu B."/>
            <person name="Eaton Z."/>
            <person name="Mclaughlin S."/>
            <person name="Kingan S."/>
            <person name="Baybayan P."/>
            <person name="Concepcion G."/>
            <person name="Jordan M."/>
            <person name="Riva A."/>
            <person name="Barbazuk W."/>
            <person name="Harkins T."/>
        </authorList>
    </citation>
    <scope>NUCLEOTIDE SEQUENCE [LARGE SCALE GENOMIC DNA]</scope>
    <source>
        <strain evidence="3">cv. Jamaican Lion 4</strain>
        <tissue evidence="2">Leaf</tissue>
    </source>
</reference>
<feature type="non-terminal residue" evidence="2">
    <location>
        <position position="1"/>
    </location>
</feature>
<feature type="chain" id="PRO_5029548154" evidence="1">
    <location>
        <begin position="26"/>
        <end position="106"/>
    </location>
</feature>
<organism evidence="2 3">
    <name type="scientific">Cannabis sativa</name>
    <name type="common">Hemp</name>
    <name type="synonym">Marijuana</name>
    <dbReference type="NCBI Taxonomy" id="3483"/>
    <lineage>
        <taxon>Eukaryota</taxon>
        <taxon>Viridiplantae</taxon>
        <taxon>Streptophyta</taxon>
        <taxon>Embryophyta</taxon>
        <taxon>Tracheophyta</taxon>
        <taxon>Spermatophyta</taxon>
        <taxon>Magnoliopsida</taxon>
        <taxon>eudicotyledons</taxon>
        <taxon>Gunneridae</taxon>
        <taxon>Pentapetalae</taxon>
        <taxon>rosids</taxon>
        <taxon>fabids</taxon>
        <taxon>Rosales</taxon>
        <taxon>Cannabaceae</taxon>
        <taxon>Cannabis</taxon>
    </lineage>
</organism>
<dbReference type="EMBL" id="JAATIP010000265">
    <property type="protein sequence ID" value="KAF4355430.1"/>
    <property type="molecule type" value="Genomic_DNA"/>
</dbReference>
<evidence type="ECO:0000313" key="3">
    <source>
        <dbReference type="Proteomes" id="UP000525078"/>
    </source>
</evidence>
<evidence type="ECO:0000256" key="1">
    <source>
        <dbReference type="SAM" id="SignalP"/>
    </source>
</evidence>
<protein>
    <submittedName>
        <fullName evidence="2">Uncharacterized protein</fullName>
    </submittedName>
</protein>
<name>A0A7J6ECB3_CANSA</name>
<feature type="signal peptide" evidence="1">
    <location>
        <begin position="1"/>
        <end position="25"/>
    </location>
</feature>
<dbReference type="Proteomes" id="UP000525078">
    <property type="component" value="Unassembled WGS sequence"/>
</dbReference>